<comment type="subcellular location">
    <subcellularLocation>
        <location evidence="1">Endoplasmic reticulum membrane</location>
        <topology evidence="1">Multi-pass membrane protein</topology>
    </subcellularLocation>
</comment>
<sequence>MASSFPLKEYFALHLYLSCLLIGSLLFLPRSSRWFANDSIVKIRASSLDRPEHPFLAPLTNDPLRTMSWYILGELVIMMWWGQHLLVWVTDKASTRPLDRHLRVSRLAQVPLMNQRLLEAFASTLIGAMTLGVLLTILGAPLKQAAPTILLGLHLSLLLVWPVVHCLGVPSIHNQGLVDRYRMTKLVCSLDAASPLDRALMYPMVGTACGAWIGASLLLLDWDRPWQSFPLPPTVGSLLGFLIGGFASWSRSALDSLLADLSREVVEPHSVQGKVAPKKKHQ</sequence>
<feature type="transmembrane region" description="Helical" evidence="8">
    <location>
        <begin position="149"/>
        <end position="173"/>
    </location>
</feature>
<feature type="transmembrane region" description="Helical" evidence="8">
    <location>
        <begin position="69"/>
        <end position="89"/>
    </location>
</feature>
<dbReference type="OrthoDB" id="17366at2759"/>
<dbReference type="STRING" id="71784.A0A1Y2B907"/>
<feature type="transmembrane region" description="Helical" evidence="8">
    <location>
        <begin position="12"/>
        <end position="28"/>
    </location>
</feature>
<keyword evidence="10" id="KW-1185">Reference proteome</keyword>
<evidence type="ECO:0000256" key="5">
    <source>
        <dbReference type="ARBA" id="ARBA00022824"/>
    </source>
</evidence>
<dbReference type="EMBL" id="MCFC01000016">
    <property type="protein sequence ID" value="ORY31309.1"/>
    <property type="molecule type" value="Genomic_DNA"/>
</dbReference>
<dbReference type="UniPathway" id="UPA00196"/>
<keyword evidence="7 8" id="KW-0472">Membrane</keyword>
<dbReference type="InParanoid" id="A0A1Y2B907"/>
<proteinExistence type="predicted"/>
<gene>
    <name evidence="9" type="ORF">BCR39DRAFT_571666</name>
</gene>
<feature type="transmembrane region" description="Helical" evidence="8">
    <location>
        <begin position="199"/>
        <end position="219"/>
    </location>
</feature>
<dbReference type="Pfam" id="PF06699">
    <property type="entry name" value="PIG-F"/>
    <property type="match status" value="1"/>
</dbReference>
<evidence type="ECO:0000256" key="1">
    <source>
        <dbReference type="ARBA" id="ARBA00004477"/>
    </source>
</evidence>
<evidence type="ECO:0000313" key="9">
    <source>
        <dbReference type="EMBL" id="ORY31309.1"/>
    </source>
</evidence>
<dbReference type="InterPro" id="IPR009580">
    <property type="entry name" value="GPI_biosynthesis_protein_Pig-F"/>
</dbReference>
<evidence type="ECO:0000256" key="3">
    <source>
        <dbReference type="ARBA" id="ARBA00022502"/>
    </source>
</evidence>
<feature type="transmembrane region" description="Helical" evidence="8">
    <location>
        <begin position="120"/>
        <end position="142"/>
    </location>
</feature>
<evidence type="ECO:0000256" key="7">
    <source>
        <dbReference type="ARBA" id="ARBA00023136"/>
    </source>
</evidence>
<keyword evidence="5" id="KW-0256">Endoplasmic reticulum</keyword>
<dbReference type="GO" id="GO:0006506">
    <property type="term" value="P:GPI anchor biosynthetic process"/>
    <property type="evidence" value="ECO:0007669"/>
    <property type="project" value="UniProtKB-UniPathway"/>
</dbReference>
<accession>A0A1Y2B907</accession>
<evidence type="ECO:0000313" key="10">
    <source>
        <dbReference type="Proteomes" id="UP000193986"/>
    </source>
</evidence>
<organism evidence="9 10">
    <name type="scientific">Naematelia encephala</name>
    <dbReference type="NCBI Taxonomy" id="71784"/>
    <lineage>
        <taxon>Eukaryota</taxon>
        <taxon>Fungi</taxon>
        <taxon>Dikarya</taxon>
        <taxon>Basidiomycota</taxon>
        <taxon>Agaricomycotina</taxon>
        <taxon>Tremellomycetes</taxon>
        <taxon>Tremellales</taxon>
        <taxon>Naemateliaceae</taxon>
        <taxon>Naematelia</taxon>
    </lineage>
</organism>
<evidence type="ECO:0000256" key="4">
    <source>
        <dbReference type="ARBA" id="ARBA00022692"/>
    </source>
</evidence>
<reference evidence="9 10" key="1">
    <citation type="submission" date="2016-07" db="EMBL/GenBank/DDBJ databases">
        <title>Pervasive Adenine N6-methylation of Active Genes in Fungi.</title>
        <authorList>
            <consortium name="DOE Joint Genome Institute"/>
            <person name="Mondo S.J."/>
            <person name="Dannebaum R.O."/>
            <person name="Kuo R.C."/>
            <person name="Labutti K."/>
            <person name="Haridas S."/>
            <person name="Kuo A."/>
            <person name="Salamov A."/>
            <person name="Ahrendt S.R."/>
            <person name="Lipzen A."/>
            <person name="Sullivan W."/>
            <person name="Andreopoulos W.B."/>
            <person name="Clum A."/>
            <person name="Lindquist E."/>
            <person name="Daum C."/>
            <person name="Ramamoorthy G.K."/>
            <person name="Gryganskyi A."/>
            <person name="Culley D."/>
            <person name="Magnuson J.K."/>
            <person name="James T.Y."/>
            <person name="O'Malley M.A."/>
            <person name="Stajich J.E."/>
            <person name="Spatafora J.W."/>
            <person name="Visel A."/>
            <person name="Grigoriev I.V."/>
        </authorList>
    </citation>
    <scope>NUCLEOTIDE SEQUENCE [LARGE SCALE GENOMIC DNA]</scope>
    <source>
        <strain evidence="9 10">68-887.2</strain>
    </source>
</reference>
<keyword evidence="3" id="KW-0337">GPI-anchor biosynthesis</keyword>
<comment type="caution">
    <text evidence="9">The sequence shown here is derived from an EMBL/GenBank/DDBJ whole genome shotgun (WGS) entry which is preliminary data.</text>
</comment>
<protein>
    <submittedName>
        <fullName evidence="9">GPI biosynthesis protein family Pig-F-domain-containing protein</fullName>
    </submittedName>
</protein>
<evidence type="ECO:0000256" key="8">
    <source>
        <dbReference type="SAM" id="Phobius"/>
    </source>
</evidence>
<keyword evidence="4 8" id="KW-0812">Transmembrane</keyword>
<keyword evidence="6 8" id="KW-1133">Transmembrane helix</keyword>
<name>A0A1Y2B907_9TREE</name>
<evidence type="ECO:0000256" key="2">
    <source>
        <dbReference type="ARBA" id="ARBA00004687"/>
    </source>
</evidence>
<dbReference type="AlphaFoldDB" id="A0A1Y2B907"/>
<dbReference type="Proteomes" id="UP000193986">
    <property type="component" value="Unassembled WGS sequence"/>
</dbReference>
<evidence type="ECO:0000256" key="6">
    <source>
        <dbReference type="ARBA" id="ARBA00022989"/>
    </source>
</evidence>
<comment type="pathway">
    <text evidence="2">Glycolipid biosynthesis; glycosylphosphatidylinositol-anchor biosynthesis.</text>
</comment>
<dbReference type="GO" id="GO:0005789">
    <property type="term" value="C:endoplasmic reticulum membrane"/>
    <property type="evidence" value="ECO:0007669"/>
    <property type="project" value="UniProtKB-SubCell"/>
</dbReference>
<feature type="transmembrane region" description="Helical" evidence="8">
    <location>
        <begin position="231"/>
        <end position="249"/>
    </location>
</feature>